<dbReference type="GO" id="GO:0140662">
    <property type="term" value="F:ATP-dependent protein folding chaperone"/>
    <property type="evidence" value="ECO:0007669"/>
    <property type="project" value="InterPro"/>
</dbReference>
<dbReference type="InterPro" id="IPR020575">
    <property type="entry name" value="Hsp90_N"/>
</dbReference>
<dbReference type="Proteomes" id="UP000023152">
    <property type="component" value="Unassembled WGS sequence"/>
</dbReference>
<keyword evidence="3" id="KW-0067">ATP-binding</keyword>
<feature type="compositionally biased region" description="Basic and acidic residues" evidence="5">
    <location>
        <begin position="21"/>
        <end position="34"/>
    </location>
</feature>
<reference evidence="7 8" key="1">
    <citation type="journal article" date="2013" name="Curr. Biol.">
        <title>The Genome of the Foraminiferan Reticulomyxa filosa.</title>
        <authorList>
            <person name="Glockner G."/>
            <person name="Hulsmann N."/>
            <person name="Schleicher M."/>
            <person name="Noegel A.A."/>
            <person name="Eichinger L."/>
            <person name="Gallinger C."/>
            <person name="Pawlowski J."/>
            <person name="Sierra R."/>
            <person name="Euteneuer U."/>
            <person name="Pillet L."/>
            <person name="Moustafa A."/>
            <person name="Platzer M."/>
            <person name="Groth M."/>
            <person name="Szafranski K."/>
            <person name="Schliwa M."/>
        </authorList>
    </citation>
    <scope>NUCLEOTIDE SEQUENCE [LARGE SCALE GENOMIC DNA]</scope>
</reference>
<dbReference type="EMBL" id="ASPP01008736">
    <property type="protein sequence ID" value="ETO25119.1"/>
    <property type="molecule type" value="Genomic_DNA"/>
</dbReference>
<dbReference type="AlphaFoldDB" id="X6NHA2"/>
<feature type="transmembrane region" description="Helical" evidence="6">
    <location>
        <begin position="130"/>
        <end position="147"/>
    </location>
</feature>
<evidence type="ECO:0000256" key="3">
    <source>
        <dbReference type="ARBA" id="ARBA00022840"/>
    </source>
</evidence>
<keyword evidence="2" id="KW-0547">Nucleotide-binding</keyword>
<feature type="region of interest" description="Disordered" evidence="5">
    <location>
        <begin position="1"/>
        <end position="45"/>
    </location>
</feature>
<keyword evidence="8" id="KW-1185">Reference proteome</keyword>
<evidence type="ECO:0000256" key="5">
    <source>
        <dbReference type="SAM" id="MobiDB-lite"/>
    </source>
</evidence>
<evidence type="ECO:0000256" key="4">
    <source>
        <dbReference type="ARBA" id="ARBA00023186"/>
    </source>
</evidence>
<evidence type="ECO:0000313" key="8">
    <source>
        <dbReference type="Proteomes" id="UP000023152"/>
    </source>
</evidence>
<dbReference type="GO" id="GO:0016887">
    <property type="term" value="F:ATP hydrolysis activity"/>
    <property type="evidence" value="ECO:0007669"/>
    <property type="project" value="InterPro"/>
</dbReference>
<protein>
    <recommendedName>
        <fullName evidence="9">Heat shock protein 90</fullName>
    </recommendedName>
</protein>
<proteinExistence type="inferred from homology"/>
<dbReference type="InterPro" id="IPR036890">
    <property type="entry name" value="HATPase_C_sf"/>
</dbReference>
<dbReference type="PANTHER" id="PTHR11528">
    <property type="entry name" value="HEAT SHOCK PROTEIN 90 FAMILY MEMBER"/>
    <property type="match status" value="1"/>
</dbReference>
<evidence type="ECO:0008006" key="9">
    <source>
        <dbReference type="Google" id="ProtNLM"/>
    </source>
</evidence>
<name>X6NHA2_RETFI</name>
<keyword evidence="6" id="KW-0472">Membrane</keyword>
<comment type="similarity">
    <text evidence="1">Belongs to the heat shock protein 90 family.</text>
</comment>
<dbReference type="SUPFAM" id="SSF55874">
    <property type="entry name" value="ATPase domain of HSP90 chaperone/DNA topoisomerase II/histidine kinase"/>
    <property type="match status" value="1"/>
</dbReference>
<keyword evidence="6" id="KW-1133">Transmembrane helix</keyword>
<evidence type="ECO:0000256" key="6">
    <source>
        <dbReference type="SAM" id="Phobius"/>
    </source>
</evidence>
<comment type="caution">
    <text evidence="7">The sequence shown here is derived from an EMBL/GenBank/DDBJ whole genome shotgun (WGS) entry which is preliminary data.</text>
</comment>
<evidence type="ECO:0000256" key="2">
    <source>
        <dbReference type="ARBA" id="ARBA00022741"/>
    </source>
</evidence>
<dbReference type="OrthoDB" id="8939740at2759"/>
<evidence type="ECO:0000313" key="7">
    <source>
        <dbReference type="EMBL" id="ETO25119.1"/>
    </source>
</evidence>
<gene>
    <name evidence="7" type="ORF">RFI_12027</name>
</gene>
<keyword evidence="4" id="KW-0143">Chaperone</keyword>
<dbReference type="GO" id="GO:0051082">
    <property type="term" value="F:unfolded protein binding"/>
    <property type="evidence" value="ECO:0007669"/>
    <property type="project" value="InterPro"/>
</dbReference>
<accession>X6NHA2</accession>
<dbReference type="GO" id="GO:0005524">
    <property type="term" value="F:ATP binding"/>
    <property type="evidence" value="ECO:0007669"/>
    <property type="project" value="UniProtKB-KW"/>
</dbReference>
<keyword evidence="6" id="KW-0812">Transmembrane</keyword>
<dbReference type="InterPro" id="IPR001404">
    <property type="entry name" value="Hsp90_fam"/>
</dbReference>
<evidence type="ECO:0000256" key="1">
    <source>
        <dbReference type="ARBA" id="ARBA00008239"/>
    </source>
</evidence>
<sequence length="148" mass="17276">MYSVQHVRVGRQFSVSSTTDESTKASKEEKKEDSTEVEETEGPNLKSNEKILGDLQKHEFQTETRELLNIVAHSLYTEREVFIRELLSNASDALEKLRFALTNNEETNDIIDKQLPLEINIYTDKAKGQLIIQVIIIFFLFFFIFFYF</sequence>
<organism evidence="7 8">
    <name type="scientific">Reticulomyxa filosa</name>
    <dbReference type="NCBI Taxonomy" id="46433"/>
    <lineage>
        <taxon>Eukaryota</taxon>
        <taxon>Sar</taxon>
        <taxon>Rhizaria</taxon>
        <taxon>Retaria</taxon>
        <taxon>Foraminifera</taxon>
        <taxon>Monothalamids</taxon>
        <taxon>Reticulomyxidae</taxon>
        <taxon>Reticulomyxa</taxon>
    </lineage>
</organism>
<dbReference type="PRINTS" id="PR00775">
    <property type="entry name" value="HEATSHOCK90"/>
</dbReference>
<dbReference type="Gene3D" id="3.30.565.10">
    <property type="entry name" value="Histidine kinase-like ATPase, C-terminal domain"/>
    <property type="match status" value="1"/>
</dbReference>